<proteinExistence type="inferred from homology"/>
<dbReference type="InterPro" id="IPR044925">
    <property type="entry name" value="His-Me_finger_sf"/>
</dbReference>
<evidence type="ECO:0000313" key="14">
    <source>
        <dbReference type="EMBL" id="PWJ34204.1"/>
    </source>
</evidence>
<dbReference type="AlphaFoldDB" id="A0A315YWQ7"/>
<evidence type="ECO:0000259" key="13">
    <source>
        <dbReference type="SMART" id="SM00892"/>
    </source>
</evidence>
<dbReference type="InterPro" id="IPR044929">
    <property type="entry name" value="DNA/RNA_non-sp_Endonuclease_sf"/>
</dbReference>
<dbReference type="CDD" id="cd00091">
    <property type="entry name" value="NUC"/>
    <property type="match status" value="1"/>
</dbReference>
<dbReference type="PROSITE" id="PS01070">
    <property type="entry name" value="NUCLEASE_NON_SPEC"/>
    <property type="match status" value="1"/>
</dbReference>
<dbReference type="RefSeq" id="WP_109623067.1">
    <property type="nucleotide sequence ID" value="NZ_QGDO01000011.1"/>
</dbReference>
<dbReference type="Proteomes" id="UP000245535">
    <property type="component" value="Unassembled WGS sequence"/>
</dbReference>
<dbReference type="GO" id="GO:0016787">
    <property type="term" value="F:hydrolase activity"/>
    <property type="evidence" value="ECO:0007669"/>
    <property type="project" value="UniProtKB-KW"/>
</dbReference>
<feature type="domain" description="ENPP1-3/EXOG-like endonuclease/phosphodiesterase" evidence="12">
    <location>
        <begin position="84"/>
        <end position="274"/>
    </location>
</feature>
<feature type="binding site" evidence="9">
    <location>
        <position position="176"/>
    </location>
    <ligand>
        <name>Mg(2+)</name>
        <dbReference type="ChEBI" id="CHEBI:18420"/>
        <note>catalytic</note>
    </ligand>
</feature>
<gene>
    <name evidence="14" type="ORF">BC781_111114</name>
</gene>
<dbReference type="InterPro" id="IPR001604">
    <property type="entry name" value="Endo_G_ENPP1-like_dom"/>
</dbReference>
<evidence type="ECO:0000256" key="7">
    <source>
        <dbReference type="ARBA" id="ARBA00022842"/>
    </source>
</evidence>
<evidence type="ECO:0000256" key="5">
    <source>
        <dbReference type="ARBA" id="ARBA00022759"/>
    </source>
</evidence>
<feature type="signal peptide" evidence="11">
    <location>
        <begin position="1"/>
        <end position="20"/>
    </location>
</feature>
<feature type="chain" id="PRO_5016310540" description="Endonuclease" evidence="11">
    <location>
        <begin position="21"/>
        <end position="306"/>
    </location>
</feature>
<accession>A0A315YWQ7</accession>
<keyword evidence="15" id="KW-1185">Reference proteome</keyword>
<reference evidence="14 15" key="1">
    <citation type="submission" date="2018-03" db="EMBL/GenBank/DDBJ databases">
        <title>Genomic Encyclopedia of Archaeal and Bacterial Type Strains, Phase II (KMG-II): from individual species to whole genera.</title>
        <authorList>
            <person name="Goeker M."/>
        </authorList>
    </citation>
    <scope>NUCLEOTIDE SEQUENCE [LARGE SCALE GENOMIC DNA]</scope>
    <source>
        <strain evidence="14 15">DSM 28229</strain>
    </source>
</reference>
<dbReference type="Pfam" id="PF01223">
    <property type="entry name" value="Endonuclease_NS"/>
    <property type="match status" value="1"/>
</dbReference>
<evidence type="ECO:0000256" key="4">
    <source>
        <dbReference type="ARBA" id="ARBA00022723"/>
    </source>
</evidence>
<dbReference type="Gene3D" id="3.40.570.10">
    <property type="entry name" value="Extracellular Endonuclease, subunit A"/>
    <property type="match status" value="1"/>
</dbReference>
<evidence type="ECO:0000256" key="10">
    <source>
        <dbReference type="RuleBase" id="RU366055"/>
    </source>
</evidence>
<feature type="active site" description="Proton acceptor" evidence="8">
    <location>
        <position position="145"/>
    </location>
</feature>
<dbReference type="EC" id="3.1.30.-" evidence="10"/>
<dbReference type="GO" id="GO:0003676">
    <property type="term" value="F:nucleic acid binding"/>
    <property type="evidence" value="ECO:0007669"/>
    <property type="project" value="InterPro"/>
</dbReference>
<sequence>MRKYISIVFCYSLLTLFACVQKQDKTQTIDIDQLSDSELTPLQQKAPAKEKEITPVKKASVGGKDFQHDVDALLPKSEGQVIKHSYYTLSYSEKHEQAEWVAYELVEEELVKNSKRSDNFRPDPSITSESAQLADYKGSGYDRGHLAPAADMSFNKKAMSESFFLSNMSPQHPDLNRRAWKELESIFRDWARSRGEIMIYTGPVLEDGLPTIGASKVSVPKWYYKIGVDLESNDAIAFLMPNGKCDKPLSSYAVPIQKVEDMTGIDFMPKLDDAIEEELEALLDVQDWFVNSSETKSKKKSSKNSK</sequence>
<keyword evidence="4 9" id="KW-0479">Metal-binding</keyword>
<dbReference type="GO" id="GO:0046872">
    <property type="term" value="F:metal ion binding"/>
    <property type="evidence" value="ECO:0007669"/>
    <property type="project" value="UniProtKB-KW"/>
</dbReference>
<dbReference type="PANTHER" id="PTHR13966:SF5">
    <property type="entry name" value="ENDONUCLEASE G, MITOCHONDRIAL"/>
    <property type="match status" value="1"/>
</dbReference>
<dbReference type="InterPro" id="IPR020821">
    <property type="entry name" value="ENPP1-3/EXOG-like_nuc-like"/>
</dbReference>
<evidence type="ECO:0000256" key="9">
    <source>
        <dbReference type="PIRSR" id="PIRSR640255-2"/>
    </source>
</evidence>
<evidence type="ECO:0000256" key="8">
    <source>
        <dbReference type="PIRSR" id="PIRSR640255-1"/>
    </source>
</evidence>
<dbReference type="SMART" id="SM00892">
    <property type="entry name" value="Endonuclease_NS"/>
    <property type="match status" value="1"/>
</dbReference>
<keyword evidence="5 10" id="KW-0255">Endonuclease</keyword>
<keyword evidence="6 10" id="KW-0378">Hydrolase</keyword>
<evidence type="ECO:0000256" key="6">
    <source>
        <dbReference type="ARBA" id="ARBA00022801"/>
    </source>
</evidence>
<dbReference type="OrthoDB" id="9811262at2"/>
<evidence type="ECO:0000256" key="1">
    <source>
        <dbReference type="ARBA" id="ARBA00001946"/>
    </source>
</evidence>
<dbReference type="GO" id="GO:0004519">
    <property type="term" value="F:endonuclease activity"/>
    <property type="evidence" value="ECO:0007669"/>
    <property type="project" value="UniProtKB-UniRule"/>
</dbReference>
<protein>
    <recommendedName>
        <fullName evidence="10">Endonuclease</fullName>
        <ecNumber evidence="10">3.1.30.-</ecNumber>
    </recommendedName>
</protein>
<keyword evidence="3 10" id="KW-0540">Nuclease</keyword>
<evidence type="ECO:0000313" key="15">
    <source>
        <dbReference type="Proteomes" id="UP000245535"/>
    </source>
</evidence>
<dbReference type="PROSITE" id="PS51257">
    <property type="entry name" value="PROKAR_LIPOPROTEIN"/>
    <property type="match status" value="1"/>
</dbReference>
<evidence type="ECO:0000256" key="3">
    <source>
        <dbReference type="ARBA" id="ARBA00022722"/>
    </source>
</evidence>
<dbReference type="SUPFAM" id="SSF54060">
    <property type="entry name" value="His-Me finger endonucleases"/>
    <property type="match status" value="1"/>
</dbReference>
<dbReference type="PANTHER" id="PTHR13966">
    <property type="entry name" value="ENDONUCLEASE RELATED"/>
    <property type="match status" value="1"/>
</dbReference>
<dbReference type="InterPro" id="IPR040255">
    <property type="entry name" value="Non-specific_endonuclease"/>
</dbReference>
<dbReference type="EMBL" id="QGDO01000011">
    <property type="protein sequence ID" value="PWJ34204.1"/>
    <property type="molecule type" value="Genomic_DNA"/>
</dbReference>
<comment type="similarity">
    <text evidence="2 10">Belongs to the DNA/RNA non-specific endonuclease family.</text>
</comment>
<evidence type="ECO:0000256" key="11">
    <source>
        <dbReference type="SAM" id="SignalP"/>
    </source>
</evidence>
<name>A0A315YWQ7_SEDFL</name>
<feature type="domain" description="DNA/RNA non-specific endonuclease/pyrophosphatase/phosphodiesterase" evidence="13">
    <location>
        <begin position="83"/>
        <end position="274"/>
    </location>
</feature>
<dbReference type="SMART" id="SM00477">
    <property type="entry name" value="NUC"/>
    <property type="match status" value="1"/>
</dbReference>
<evidence type="ECO:0000256" key="2">
    <source>
        <dbReference type="ARBA" id="ARBA00010052"/>
    </source>
</evidence>
<comment type="caution">
    <text evidence="14">The sequence shown here is derived from an EMBL/GenBank/DDBJ whole genome shotgun (WGS) entry which is preliminary data.</text>
</comment>
<keyword evidence="7" id="KW-0460">Magnesium</keyword>
<dbReference type="InterPro" id="IPR018524">
    <property type="entry name" value="DNA/RNA_endonuclease_AS"/>
</dbReference>
<organism evidence="14 15">
    <name type="scientific">Sediminitomix flava</name>
    <dbReference type="NCBI Taxonomy" id="379075"/>
    <lineage>
        <taxon>Bacteria</taxon>
        <taxon>Pseudomonadati</taxon>
        <taxon>Bacteroidota</taxon>
        <taxon>Cytophagia</taxon>
        <taxon>Cytophagales</taxon>
        <taxon>Flammeovirgaceae</taxon>
        <taxon>Sediminitomix</taxon>
    </lineage>
</organism>
<keyword evidence="11" id="KW-0732">Signal</keyword>
<comment type="cofactor">
    <cofactor evidence="1 10">
        <name>Mg(2+)</name>
        <dbReference type="ChEBI" id="CHEBI:18420"/>
    </cofactor>
</comment>
<evidence type="ECO:0000259" key="12">
    <source>
        <dbReference type="SMART" id="SM00477"/>
    </source>
</evidence>